<accession>A0A0K6G0A1</accession>
<keyword evidence="2" id="KW-0472">Membrane</keyword>
<dbReference type="Proteomes" id="UP000044841">
    <property type="component" value="Unassembled WGS sequence"/>
</dbReference>
<keyword evidence="4" id="KW-1185">Reference proteome</keyword>
<feature type="transmembrane region" description="Helical" evidence="2">
    <location>
        <begin position="98"/>
        <end position="118"/>
    </location>
</feature>
<proteinExistence type="predicted"/>
<feature type="transmembrane region" description="Helical" evidence="2">
    <location>
        <begin position="124"/>
        <end position="143"/>
    </location>
</feature>
<evidence type="ECO:0000256" key="1">
    <source>
        <dbReference type="SAM" id="MobiDB-lite"/>
    </source>
</evidence>
<keyword evidence="2" id="KW-1133">Transmembrane helix</keyword>
<sequence length="213" mass="23692">MRTEANLITRRFIKSSIVRDIILHFKPDYRRLSLYPIVESSVVTLNSSDSNIATATIRPTLSPGLMYHRNRVTIDNFDPNELPARVCDYIEDYRTGTFIDVIGSVGGLFALLQAAHLLLFGRPLLWGLTGAKTITPFGLLGGCSSRGFRRRLKDEYYGQSGEGGADTVQIAKFLRDFVIDFGPADLDVERAERKSTAPSNEVANKQNPAPTHM</sequence>
<dbReference type="EMBL" id="CYGV01001273">
    <property type="protein sequence ID" value="CUA71940.1"/>
    <property type="molecule type" value="Genomic_DNA"/>
</dbReference>
<name>A0A0K6G0A1_9AGAM</name>
<feature type="region of interest" description="Disordered" evidence="1">
    <location>
        <begin position="191"/>
        <end position="213"/>
    </location>
</feature>
<keyword evidence="2" id="KW-0812">Transmembrane</keyword>
<organism evidence="3 4">
    <name type="scientific">Rhizoctonia solani</name>
    <dbReference type="NCBI Taxonomy" id="456999"/>
    <lineage>
        <taxon>Eukaryota</taxon>
        <taxon>Fungi</taxon>
        <taxon>Dikarya</taxon>
        <taxon>Basidiomycota</taxon>
        <taxon>Agaricomycotina</taxon>
        <taxon>Agaricomycetes</taxon>
        <taxon>Cantharellales</taxon>
        <taxon>Ceratobasidiaceae</taxon>
        <taxon>Rhizoctonia</taxon>
    </lineage>
</organism>
<evidence type="ECO:0000313" key="3">
    <source>
        <dbReference type="EMBL" id="CUA71940.1"/>
    </source>
</evidence>
<evidence type="ECO:0000313" key="4">
    <source>
        <dbReference type="Proteomes" id="UP000044841"/>
    </source>
</evidence>
<reference evidence="3 4" key="1">
    <citation type="submission" date="2015-07" db="EMBL/GenBank/DDBJ databases">
        <authorList>
            <person name="Noorani M."/>
        </authorList>
    </citation>
    <scope>NUCLEOTIDE SEQUENCE [LARGE SCALE GENOMIC DNA]</scope>
    <source>
        <strain evidence="3">BBA 69670</strain>
    </source>
</reference>
<gene>
    <name evidence="3" type="ORF">RSOLAG22IIIB_09953</name>
</gene>
<protein>
    <recommendedName>
        <fullName evidence="5">Kex protein</fullName>
    </recommendedName>
</protein>
<evidence type="ECO:0000256" key="2">
    <source>
        <dbReference type="SAM" id="Phobius"/>
    </source>
</evidence>
<feature type="compositionally biased region" description="Polar residues" evidence="1">
    <location>
        <begin position="196"/>
        <end position="213"/>
    </location>
</feature>
<dbReference type="AlphaFoldDB" id="A0A0K6G0A1"/>
<evidence type="ECO:0008006" key="5">
    <source>
        <dbReference type="Google" id="ProtNLM"/>
    </source>
</evidence>